<dbReference type="Gramene" id="Bra032326.1">
    <property type="protein sequence ID" value="Bra032326.1-P"/>
    <property type="gene ID" value="Bra032326"/>
</dbReference>
<feature type="compositionally biased region" description="Basic and acidic residues" evidence="2">
    <location>
        <begin position="551"/>
        <end position="567"/>
    </location>
</feature>
<dbReference type="InterPro" id="IPR000571">
    <property type="entry name" value="Znf_CCCH"/>
</dbReference>
<keyword evidence="1" id="KW-0863">Zinc-finger</keyword>
<feature type="region of interest" description="Disordered" evidence="2">
    <location>
        <begin position="353"/>
        <end position="421"/>
    </location>
</feature>
<accession>M4EU44</accession>
<feature type="compositionally biased region" description="Basic and acidic residues" evidence="2">
    <location>
        <begin position="276"/>
        <end position="289"/>
    </location>
</feature>
<dbReference type="Pfam" id="PF00642">
    <property type="entry name" value="zf-CCCH"/>
    <property type="match status" value="2"/>
</dbReference>
<feature type="domain" description="C3H1-type" evidence="3">
    <location>
        <begin position="322"/>
        <end position="349"/>
    </location>
</feature>
<keyword evidence="5" id="KW-1185">Reference proteome</keyword>
<dbReference type="PROSITE" id="PS50103">
    <property type="entry name" value="ZF_C3H1"/>
    <property type="match status" value="2"/>
</dbReference>
<protein>
    <recommendedName>
        <fullName evidence="3">C3H1-type domain-containing protein</fullName>
    </recommendedName>
</protein>
<dbReference type="HOGENOM" id="CLU_468831_0_0_1"/>
<evidence type="ECO:0000256" key="1">
    <source>
        <dbReference type="PROSITE-ProRule" id="PRU00723"/>
    </source>
</evidence>
<feature type="compositionally biased region" description="Basic and acidic residues" evidence="2">
    <location>
        <begin position="183"/>
        <end position="225"/>
    </location>
</feature>
<evidence type="ECO:0000259" key="3">
    <source>
        <dbReference type="PROSITE" id="PS50103"/>
    </source>
</evidence>
<evidence type="ECO:0000256" key="2">
    <source>
        <dbReference type="SAM" id="MobiDB-lite"/>
    </source>
</evidence>
<feature type="compositionally biased region" description="Basic and acidic residues" evidence="2">
    <location>
        <begin position="380"/>
        <end position="421"/>
    </location>
</feature>
<evidence type="ECO:0000313" key="4">
    <source>
        <dbReference type="EnsemblPlants" id="Bra032326.1-P"/>
    </source>
</evidence>
<feature type="region of interest" description="Disordered" evidence="2">
    <location>
        <begin position="156"/>
        <end position="225"/>
    </location>
</feature>
<dbReference type="GO" id="GO:0008270">
    <property type="term" value="F:zinc ion binding"/>
    <property type="evidence" value="ECO:0007669"/>
    <property type="project" value="UniProtKB-KW"/>
</dbReference>
<dbReference type="Proteomes" id="UP000011750">
    <property type="component" value="Chromosome A09"/>
</dbReference>
<reference evidence="4 5" key="1">
    <citation type="journal article" date="2011" name="Nat. Genet.">
        <title>The genome of the mesopolyploid crop species Brassica rapa.</title>
        <authorList>
            <consortium name="Brassica rapa Genome Sequencing Project Consortium"/>
            <person name="Wang X."/>
            <person name="Wang H."/>
            <person name="Wang J."/>
            <person name="Sun R."/>
            <person name="Wu J."/>
            <person name="Liu S."/>
            <person name="Bai Y."/>
            <person name="Mun J.H."/>
            <person name="Bancroft I."/>
            <person name="Cheng F."/>
            <person name="Huang S."/>
            <person name="Li X."/>
            <person name="Hua W."/>
            <person name="Wang J."/>
            <person name="Wang X."/>
            <person name="Freeling M."/>
            <person name="Pires J.C."/>
            <person name="Paterson A.H."/>
            <person name="Chalhoub B."/>
            <person name="Wang B."/>
            <person name="Hayward A."/>
            <person name="Sharpe A.G."/>
            <person name="Park B.S."/>
            <person name="Weisshaar B."/>
            <person name="Liu B."/>
            <person name="Li B."/>
            <person name="Liu B."/>
            <person name="Tong C."/>
            <person name="Song C."/>
            <person name="Duran C."/>
            <person name="Peng C."/>
            <person name="Geng C."/>
            <person name="Koh C."/>
            <person name="Lin C."/>
            <person name="Edwards D."/>
            <person name="Mu D."/>
            <person name="Shen D."/>
            <person name="Soumpourou E."/>
            <person name="Li F."/>
            <person name="Fraser F."/>
            <person name="Conant G."/>
            <person name="Lassalle G."/>
            <person name="King G.J."/>
            <person name="Bonnema G."/>
            <person name="Tang H."/>
            <person name="Wang H."/>
            <person name="Belcram H."/>
            <person name="Zhou H."/>
            <person name="Hirakawa H."/>
            <person name="Abe H."/>
            <person name="Guo H."/>
            <person name="Wang H."/>
            <person name="Jin H."/>
            <person name="Parkin I.A."/>
            <person name="Batley J."/>
            <person name="Kim J.S."/>
            <person name="Just J."/>
            <person name="Li J."/>
            <person name="Xu J."/>
            <person name="Deng J."/>
            <person name="Kim J.A."/>
            <person name="Li J."/>
            <person name="Yu J."/>
            <person name="Meng J."/>
            <person name="Wang J."/>
            <person name="Min J."/>
            <person name="Poulain J."/>
            <person name="Wang J."/>
            <person name="Hatakeyama K."/>
            <person name="Wu K."/>
            <person name="Wang L."/>
            <person name="Fang L."/>
            <person name="Trick M."/>
            <person name="Links M.G."/>
            <person name="Zhao M."/>
            <person name="Jin M."/>
            <person name="Ramchiary N."/>
            <person name="Drou N."/>
            <person name="Berkman P.J."/>
            <person name="Cai Q."/>
            <person name="Huang Q."/>
            <person name="Li R."/>
            <person name="Tabata S."/>
            <person name="Cheng S."/>
            <person name="Zhang S."/>
            <person name="Zhang S."/>
            <person name="Huang S."/>
            <person name="Sato S."/>
            <person name="Sun S."/>
            <person name="Kwon S.J."/>
            <person name="Choi S.R."/>
            <person name="Lee T.H."/>
            <person name="Fan W."/>
            <person name="Zhao X."/>
            <person name="Tan X."/>
            <person name="Xu X."/>
            <person name="Wang Y."/>
            <person name="Qiu Y."/>
            <person name="Yin Y."/>
            <person name="Li Y."/>
            <person name="Du Y."/>
            <person name="Liao Y."/>
            <person name="Lim Y."/>
            <person name="Narusaka Y."/>
            <person name="Wang Y."/>
            <person name="Wang Z."/>
            <person name="Li Z."/>
            <person name="Wang Z."/>
            <person name="Xiong Z."/>
            <person name="Zhang Z."/>
        </authorList>
    </citation>
    <scope>NUCLEOTIDE SEQUENCE [LARGE SCALE GENOMIC DNA]</scope>
    <source>
        <strain evidence="4 5">cv. Chiifu-401-42</strain>
    </source>
</reference>
<dbReference type="EnsemblPlants" id="Bra032326.1">
    <property type="protein sequence ID" value="Bra032326.1-P"/>
    <property type="gene ID" value="Bra032326"/>
</dbReference>
<organism evidence="4 5">
    <name type="scientific">Brassica campestris</name>
    <name type="common">Field mustard</name>
    <dbReference type="NCBI Taxonomy" id="3711"/>
    <lineage>
        <taxon>Eukaryota</taxon>
        <taxon>Viridiplantae</taxon>
        <taxon>Streptophyta</taxon>
        <taxon>Embryophyta</taxon>
        <taxon>Tracheophyta</taxon>
        <taxon>Spermatophyta</taxon>
        <taxon>Magnoliopsida</taxon>
        <taxon>eudicotyledons</taxon>
        <taxon>Gunneridae</taxon>
        <taxon>Pentapetalae</taxon>
        <taxon>rosids</taxon>
        <taxon>malvids</taxon>
        <taxon>Brassicales</taxon>
        <taxon>Brassicaceae</taxon>
        <taxon>Brassiceae</taxon>
        <taxon>Brassica</taxon>
    </lineage>
</organism>
<keyword evidence="1" id="KW-0479">Metal-binding</keyword>
<feature type="compositionally biased region" description="Basic and acidic residues" evidence="2">
    <location>
        <begin position="98"/>
        <end position="116"/>
    </location>
</feature>
<dbReference type="OMA" id="DCKFIHA"/>
<feature type="compositionally biased region" description="Acidic residues" evidence="2">
    <location>
        <begin position="487"/>
        <end position="496"/>
    </location>
</feature>
<feature type="region of interest" description="Disordered" evidence="2">
    <location>
        <begin position="275"/>
        <end position="301"/>
    </location>
</feature>
<sequence>MGDGARESKRQARRRESRSMEETKERNPDLRPRKSDVRTERRHDHKESYTDIKRLTSHETDKIDEKRQRDVEKLEIEAEEISEEQRLKVEKNGGRLVRDLSQERNMDLRSSKSDVRTHRRHKRDPRICAEKRFFRRGFCKDGSDCKFIHAKNNEALRLPNTMRQPLSHPKDRDGADTMRQGSGRHETESAYRPEEKKYNDPQEQRDNTEWQRGEAQENVHEHRQRDITDCQRYYEMGRRDAQEIVVKQHRQRDITESLRYFEMGRRDAQVIVQQHRQREASGRQRYLEEEKSEEAQENDQEQRLMVTTLDGRFDERRHETESSSMAEKRFFRRGFCKDGSDCKFIHAKNNEALRLPNTMRQPLSHPKDRDGADTMRQGSGRHETESAYRPEEKKYNDPQEQRDNTEWQRGEAQENVHEHRQRDITDCQRYYEMGRRDAQEIVVKQHRQRDITESLRYFEMGRRDAQVIVQQHRQREASGRQRYLEEEKSEEAQENDQEQRLMVTTLDGRFDERRHETESSSMAEKREELFTSLQSVFKDVIDDIAAGYERVGTEHGEGNVGRQRVEAEEIVQEQSNRDGDVL</sequence>
<name>M4EU44_BRACM</name>
<feature type="region of interest" description="Disordered" evidence="2">
    <location>
        <begin position="551"/>
        <end position="582"/>
    </location>
</feature>
<feature type="compositionally biased region" description="Basic and acidic residues" evidence="2">
    <location>
        <begin position="17"/>
        <end position="69"/>
    </location>
</feature>
<dbReference type="AlphaFoldDB" id="M4EU44"/>
<proteinExistence type="predicted"/>
<dbReference type="STRING" id="51351.M4EU44"/>
<reference evidence="4 5" key="2">
    <citation type="journal article" date="2018" name="Hortic Res">
        <title>Improved Brassica rapa reference genome by single-molecule sequencing and chromosome conformation capture technologies.</title>
        <authorList>
            <person name="Zhang L."/>
            <person name="Cai X."/>
            <person name="Wu J."/>
            <person name="Liu M."/>
            <person name="Grob S."/>
            <person name="Cheng F."/>
            <person name="Liang J."/>
            <person name="Cai C."/>
            <person name="Liu Z."/>
            <person name="Liu B."/>
            <person name="Wang F."/>
            <person name="Li S."/>
            <person name="Liu F."/>
            <person name="Li X."/>
            <person name="Cheng L."/>
            <person name="Yang W."/>
            <person name="Li M.H."/>
            <person name="Grossniklaus U."/>
            <person name="Zheng H."/>
            <person name="Wang X."/>
        </authorList>
    </citation>
    <scope>NUCLEOTIDE SEQUENCE [LARGE SCALE GENOMIC DNA]</scope>
    <source>
        <strain evidence="4 5">cv. Chiifu-401-42</strain>
    </source>
</reference>
<feature type="region of interest" description="Disordered" evidence="2">
    <location>
        <begin position="98"/>
        <end position="123"/>
    </location>
</feature>
<dbReference type="SMART" id="SM00356">
    <property type="entry name" value="ZnF_C3H1"/>
    <property type="match status" value="2"/>
</dbReference>
<reference evidence="4" key="3">
    <citation type="submission" date="2023-03" db="UniProtKB">
        <authorList>
            <consortium name="EnsemblPlants"/>
        </authorList>
    </citation>
    <scope>IDENTIFICATION</scope>
    <source>
        <strain evidence="4">cv. Chiifu-401-42</strain>
    </source>
</reference>
<feature type="zinc finger region" description="C3H1-type" evidence="1">
    <location>
        <begin position="322"/>
        <end position="349"/>
    </location>
</feature>
<feature type="region of interest" description="Disordered" evidence="2">
    <location>
        <begin position="472"/>
        <end position="499"/>
    </location>
</feature>
<feature type="region of interest" description="Disordered" evidence="2">
    <location>
        <begin position="1"/>
        <end position="69"/>
    </location>
</feature>
<feature type="zinc finger region" description="C3H1-type" evidence="1">
    <location>
        <begin position="122"/>
        <end position="152"/>
    </location>
</feature>
<feature type="domain" description="C3H1-type" evidence="3">
    <location>
        <begin position="122"/>
        <end position="152"/>
    </location>
</feature>
<keyword evidence="1" id="KW-0862">Zinc</keyword>
<dbReference type="GO" id="GO:0003729">
    <property type="term" value="F:mRNA binding"/>
    <property type="evidence" value="ECO:0000318"/>
    <property type="project" value="GO_Central"/>
</dbReference>
<feature type="compositionally biased region" description="Basic and acidic residues" evidence="2">
    <location>
        <begin position="1"/>
        <end position="10"/>
    </location>
</feature>
<feature type="compositionally biased region" description="Acidic residues" evidence="2">
    <location>
        <begin position="290"/>
        <end position="299"/>
    </location>
</feature>
<dbReference type="InParanoid" id="M4EU44"/>
<evidence type="ECO:0000313" key="5">
    <source>
        <dbReference type="Proteomes" id="UP000011750"/>
    </source>
</evidence>
<feature type="compositionally biased region" description="Basic and acidic residues" evidence="2">
    <location>
        <begin position="473"/>
        <end position="486"/>
    </location>
</feature>